<dbReference type="PaxDb" id="6945-B7QJF5"/>
<dbReference type="VEuPathDB" id="VectorBase:ISCW014229"/>
<dbReference type="STRING" id="6945.B7QJF5"/>
<dbReference type="Pfam" id="PF02192">
    <property type="entry name" value="PI3K_p85B"/>
    <property type="match status" value="1"/>
</dbReference>
<dbReference type="PROSITE" id="PS51544">
    <property type="entry name" value="PI3K_ABD"/>
    <property type="match status" value="1"/>
</dbReference>
<reference evidence="10" key="2">
    <citation type="submission" date="2020-05" db="UniProtKB">
        <authorList>
            <consortium name="EnsemblMetazoa"/>
        </authorList>
    </citation>
    <scope>IDENTIFICATION</scope>
    <source>
        <strain evidence="10">wikel</strain>
    </source>
</reference>
<evidence type="ECO:0000313" key="10">
    <source>
        <dbReference type="EnsemblMetazoa" id="ISCW014229-PA"/>
    </source>
</evidence>
<keyword evidence="11" id="KW-1185">Reference proteome</keyword>
<dbReference type="EMBL" id="DS952215">
    <property type="protein sequence ID" value="EEC18977.1"/>
    <property type="molecule type" value="Genomic_DNA"/>
</dbReference>
<dbReference type="Pfam" id="PF00792">
    <property type="entry name" value="PI3K_C2"/>
    <property type="match status" value="1"/>
</dbReference>
<dbReference type="EnsemblMetazoa" id="ISCW014229-RA">
    <property type="protein sequence ID" value="ISCW014229-PA"/>
    <property type="gene ID" value="ISCW014229"/>
</dbReference>
<protein>
    <submittedName>
        <fullName evidence="9 10">Phosphatidylinositol 3-kinase catalytic subunit, putative</fullName>
        <ecNumber evidence="9">2.7.1.153</ecNumber>
    </submittedName>
</protein>
<dbReference type="EMBL" id="ABJB010198531">
    <property type="status" value="NOT_ANNOTATED_CDS"/>
    <property type="molecule type" value="Genomic_DNA"/>
</dbReference>
<name>B7QJF5_IXOSC</name>
<feature type="domain" description="PIK helical" evidence="7">
    <location>
        <begin position="213"/>
        <end position="430"/>
    </location>
</feature>
<dbReference type="EMBL" id="ABJB010026835">
    <property type="status" value="NOT_ANNOTATED_CDS"/>
    <property type="molecule type" value="Genomic_DNA"/>
</dbReference>
<dbReference type="PROSITE" id="PS00916">
    <property type="entry name" value="PI3_4_KINASE_2"/>
    <property type="match status" value="1"/>
</dbReference>
<organism>
    <name type="scientific">Ixodes scapularis</name>
    <name type="common">Black-legged tick</name>
    <name type="synonym">Deer tick</name>
    <dbReference type="NCBI Taxonomy" id="6945"/>
    <lineage>
        <taxon>Eukaryota</taxon>
        <taxon>Metazoa</taxon>
        <taxon>Ecdysozoa</taxon>
        <taxon>Arthropoda</taxon>
        <taxon>Chelicerata</taxon>
        <taxon>Arachnida</taxon>
        <taxon>Acari</taxon>
        <taxon>Parasitiformes</taxon>
        <taxon>Ixodida</taxon>
        <taxon>Ixodoidea</taxon>
        <taxon>Ixodidae</taxon>
        <taxon>Ixodinae</taxon>
        <taxon>Ixodes</taxon>
    </lineage>
</organism>
<evidence type="ECO:0000256" key="2">
    <source>
        <dbReference type="ARBA" id="ARBA00022777"/>
    </source>
</evidence>
<dbReference type="SUPFAM" id="SSF49562">
    <property type="entry name" value="C2 domain (Calcium/lipid-binding domain, CaLB)"/>
    <property type="match status" value="2"/>
</dbReference>
<feature type="domain" description="PI3K-ABD" evidence="6">
    <location>
        <begin position="1"/>
        <end position="84"/>
    </location>
</feature>
<dbReference type="InterPro" id="IPR001263">
    <property type="entry name" value="PI3K_accessory_dom"/>
</dbReference>
<feature type="non-terminal residue" evidence="9">
    <location>
        <position position="1"/>
    </location>
</feature>
<evidence type="ECO:0000256" key="3">
    <source>
        <dbReference type="PROSITE-ProRule" id="PRU00880"/>
    </source>
</evidence>
<dbReference type="SUPFAM" id="SSF48371">
    <property type="entry name" value="ARM repeat"/>
    <property type="match status" value="1"/>
</dbReference>
<evidence type="ECO:0000259" key="7">
    <source>
        <dbReference type="PROSITE" id="PS51545"/>
    </source>
</evidence>
<dbReference type="SMART" id="SM00145">
    <property type="entry name" value="PI3Ka"/>
    <property type="match status" value="1"/>
</dbReference>
<feature type="domain" description="C2" evidence="4">
    <location>
        <begin position="110"/>
        <end position="249"/>
    </location>
</feature>
<accession>B7QJF5</accession>
<dbReference type="Pfam" id="PF00454">
    <property type="entry name" value="PI3_PI4_kinase"/>
    <property type="match status" value="1"/>
</dbReference>
<dbReference type="PROSITE" id="PS51547">
    <property type="entry name" value="C2_PI3K"/>
    <property type="match status" value="1"/>
</dbReference>
<dbReference type="InterPro" id="IPR011009">
    <property type="entry name" value="Kinase-like_dom_sf"/>
</dbReference>
<dbReference type="Pfam" id="PF00613">
    <property type="entry name" value="PI3Ka"/>
    <property type="match status" value="1"/>
</dbReference>
<dbReference type="Proteomes" id="UP000001555">
    <property type="component" value="Unassembled WGS sequence"/>
</dbReference>
<evidence type="ECO:0000259" key="5">
    <source>
        <dbReference type="PROSITE" id="PS50290"/>
    </source>
</evidence>
<dbReference type="Gene3D" id="1.10.1070.11">
    <property type="entry name" value="Phosphatidylinositol 3-/4-kinase, catalytic domain"/>
    <property type="match status" value="1"/>
</dbReference>
<dbReference type="EMBL" id="ABJB010942592">
    <property type="status" value="NOT_ANNOTATED_CDS"/>
    <property type="molecule type" value="Genomic_DNA"/>
</dbReference>
<dbReference type="PROSITE" id="PS51545">
    <property type="entry name" value="PIK_HELICAL"/>
    <property type="match status" value="1"/>
</dbReference>
<feature type="domain" description="PI3K/PI4K catalytic" evidence="5">
    <location>
        <begin position="382"/>
        <end position="617"/>
    </location>
</feature>
<evidence type="ECO:0000259" key="4">
    <source>
        <dbReference type="PROSITE" id="PS50004"/>
    </source>
</evidence>
<dbReference type="OrthoDB" id="67688at2759"/>
<dbReference type="EMBL" id="ABJB011129851">
    <property type="status" value="NOT_ANNOTATED_CDS"/>
    <property type="molecule type" value="Genomic_DNA"/>
</dbReference>
<dbReference type="VEuPathDB" id="VectorBase:ISCP_023694"/>
<dbReference type="SUPFAM" id="SSF56112">
    <property type="entry name" value="Protein kinase-like (PK-like)"/>
    <property type="match status" value="1"/>
</dbReference>
<dbReference type="EMBL" id="ABJB010819869">
    <property type="status" value="NOT_ANNOTATED_CDS"/>
    <property type="molecule type" value="Genomic_DNA"/>
</dbReference>
<dbReference type="PROSITE" id="PS50290">
    <property type="entry name" value="PI3_4_KINASE_3"/>
    <property type="match status" value="1"/>
</dbReference>
<dbReference type="InterPro" id="IPR016024">
    <property type="entry name" value="ARM-type_fold"/>
</dbReference>
<dbReference type="SMART" id="SM00146">
    <property type="entry name" value="PI3Kc"/>
    <property type="match status" value="1"/>
</dbReference>
<sequence>VDCLMPTGIIIPLDCARDATLESIKDNLWDIAQKYPLFNRLGDPSSYIFVSITRDAEKEEFYDESRRLCDLHLFHPLLKIIYVRTGIYHGTESLCPFRDTQHVAHSNPKWDEQLEFDMYIPDIPRSARLCVSICAVYHAQEEGGEPLLRFLSHHFAPDRFRYQSYFMSSDLYLCPFRDTQHVAHSNPKWDEQLEFDMYIPDIPRSARLCVSICADPSSWSENDKELVQEIIRRDPLSEISEQEKMLLWKMRYYCCSVPDSLPKLLDAHKWNSRDHVAQARNFVFLFSRGFSLYKLLKSWQQVSPETALELLDCKYADMFVRKYAVAWLDVSLSDELLSQYLLQLVQERLKFLMEQFSKPDFLEALQNFPSPLNNSCILGDLIVADCKILDSAKKPLWLLWKNPDHLAEQILDHHEIIFKNGDDLRQDMLTLQVIRIMDSIWQKEGLDLRMMPYACLSTGKQVGMIEVVRNAKTVMNIQKKGGRMAAFQVDSTQLHKWIREKNKRERYKQAIETFTLSCAGYCVATFILGIGDRNPDNIMVNEEGQIFHIDFGHFLGHFKKKFGINRERVPFVLTEDFLHVEKSEEQALEYFQNQFFEAYGGAWTTKVDWFFHSVKHF</sequence>
<dbReference type="EC" id="2.7.1.153" evidence="9"/>
<dbReference type="Pfam" id="PF00168">
    <property type="entry name" value="C2"/>
    <property type="match status" value="1"/>
</dbReference>
<evidence type="ECO:0000256" key="1">
    <source>
        <dbReference type="ARBA" id="ARBA00022679"/>
    </source>
</evidence>
<dbReference type="GO" id="GO:0046934">
    <property type="term" value="F:1-phosphatidylinositol-4,5-bisphosphate 3-kinase activity"/>
    <property type="evidence" value="ECO:0007669"/>
    <property type="project" value="UniProtKB-EC"/>
</dbReference>
<evidence type="ECO:0000313" key="9">
    <source>
        <dbReference type="EMBL" id="EEC18977.1"/>
    </source>
</evidence>
<dbReference type="EMBL" id="ABJB010303575">
    <property type="status" value="NOT_ANNOTATED_CDS"/>
    <property type="molecule type" value="Genomic_DNA"/>
</dbReference>
<dbReference type="Gene3D" id="3.10.20.90">
    <property type="entry name" value="Phosphatidylinositol 3-kinase Catalytic Subunit, Chain A, domain 1"/>
    <property type="match status" value="1"/>
</dbReference>
<dbReference type="PROSITE" id="PS00915">
    <property type="entry name" value="PI3_4_KINASE_1"/>
    <property type="match status" value="1"/>
</dbReference>
<dbReference type="InterPro" id="IPR002420">
    <property type="entry name" value="PI3K-type_C2_dom"/>
</dbReference>
<dbReference type="GO" id="GO:0046854">
    <property type="term" value="P:phosphatidylinositol phosphate biosynthetic process"/>
    <property type="evidence" value="ECO:0007669"/>
    <property type="project" value="InterPro"/>
</dbReference>
<dbReference type="EMBL" id="ABJB010591841">
    <property type="status" value="NOT_ANNOTATED_CDS"/>
    <property type="molecule type" value="Genomic_DNA"/>
</dbReference>
<dbReference type="FunFam" id="3.30.1010.10:FF:000007">
    <property type="entry name" value="Phosphatidylinositol 4,5-bisphosphate 3-kinase catalytic subunit"/>
    <property type="match status" value="1"/>
</dbReference>
<proteinExistence type="inferred from homology"/>
<feature type="domain" description="C2 PI3K-type" evidence="8">
    <location>
        <begin position="57"/>
        <end position="200"/>
    </location>
</feature>
<gene>
    <name evidence="9" type="ORF">IscW_ISCW014229</name>
</gene>
<keyword evidence="2 9" id="KW-0418">Kinase</keyword>
<dbReference type="InterPro" id="IPR036940">
    <property type="entry name" value="PI3/4_kinase_cat_sf"/>
</dbReference>
<comment type="similarity">
    <text evidence="3">Belongs to the PI3/PI4-kinase family.</text>
</comment>
<dbReference type="InterPro" id="IPR000403">
    <property type="entry name" value="PI3/4_kinase_cat_dom"/>
</dbReference>
<dbReference type="Gene3D" id="3.30.1010.10">
    <property type="entry name" value="Phosphatidylinositol 3-kinase Catalytic Subunit, Chain A, domain 4"/>
    <property type="match status" value="1"/>
</dbReference>
<dbReference type="AlphaFoldDB" id="B7QJF5"/>
<dbReference type="VEuPathDB" id="VectorBase:ISCI014229"/>
<evidence type="ECO:0000313" key="11">
    <source>
        <dbReference type="Proteomes" id="UP000001555"/>
    </source>
</evidence>
<dbReference type="PROSITE" id="PS50004">
    <property type="entry name" value="C2"/>
    <property type="match status" value="1"/>
</dbReference>
<evidence type="ECO:0000259" key="6">
    <source>
        <dbReference type="PROSITE" id="PS51544"/>
    </source>
</evidence>
<dbReference type="InterPro" id="IPR000008">
    <property type="entry name" value="C2_dom"/>
</dbReference>
<dbReference type="SMART" id="SM00142">
    <property type="entry name" value="PI3K_C2"/>
    <property type="match status" value="1"/>
</dbReference>
<evidence type="ECO:0000259" key="8">
    <source>
        <dbReference type="PROSITE" id="PS51547"/>
    </source>
</evidence>
<dbReference type="InterPro" id="IPR015433">
    <property type="entry name" value="PI3/4_kinase"/>
</dbReference>
<dbReference type="HOGENOM" id="CLU_002191_1_2_1"/>
<dbReference type="SMART" id="SM00143">
    <property type="entry name" value="PI3K_p85B"/>
    <property type="match status" value="1"/>
</dbReference>
<dbReference type="PANTHER" id="PTHR10048:SF111">
    <property type="entry name" value="PHOSPHATIDYLINOSITOL 3-KINASE AGE-1"/>
    <property type="match status" value="1"/>
</dbReference>
<dbReference type="InterPro" id="IPR003113">
    <property type="entry name" value="PI3K_ABD"/>
</dbReference>
<dbReference type="InterPro" id="IPR018936">
    <property type="entry name" value="PI3/4_kinase_CS"/>
</dbReference>
<dbReference type="PANTHER" id="PTHR10048">
    <property type="entry name" value="PHOSPHATIDYLINOSITOL KINASE"/>
    <property type="match status" value="1"/>
</dbReference>
<keyword evidence="1 9" id="KW-0808">Transferase</keyword>
<dbReference type="InterPro" id="IPR035892">
    <property type="entry name" value="C2_domain_sf"/>
</dbReference>
<dbReference type="Gene3D" id="2.60.40.150">
    <property type="entry name" value="C2 domain"/>
    <property type="match status" value="2"/>
</dbReference>
<reference evidence="9 11" key="1">
    <citation type="submission" date="2008-03" db="EMBL/GenBank/DDBJ databases">
        <title>Annotation of Ixodes scapularis.</title>
        <authorList>
            <consortium name="Ixodes scapularis Genome Project Consortium"/>
            <person name="Caler E."/>
            <person name="Hannick L.I."/>
            <person name="Bidwell S."/>
            <person name="Joardar V."/>
            <person name="Thiagarajan M."/>
            <person name="Amedeo P."/>
            <person name="Galinsky K.J."/>
            <person name="Schobel S."/>
            <person name="Inman J."/>
            <person name="Hostetler J."/>
            <person name="Miller J."/>
            <person name="Hammond M."/>
            <person name="Megy K."/>
            <person name="Lawson D."/>
            <person name="Kodira C."/>
            <person name="Sutton G."/>
            <person name="Meyer J."/>
            <person name="Hill C.A."/>
            <person name="Birren B."/>
            <person name="Nene V."/>
            <person name="Collins F."/>
            <person name="Alarcon-Chaidez F."/>
            <person name="Wikel S."/>
            <person name="Strausberg R."/>
        </authorList>
    </citation>
    <scope>NUCLEOTIDE SEQUENCE [LARGE SCALE GENOMIC DNA]</scope>
    <source>
        <strain evidence="11">Wikel</strain>
        <strain evidence="9">Wikel colony</strain>
    </source>
</reference>